<evidence type="ECO:0000256" key="4">
    <source>
        <dbReference type="ARBA" id="ARBA00022452"/>
    </source>
</evidence>
<dbReference type="GO" id="GO:0015562">
    <property type="term" value="F:efflux transmembrane transporter activity"/>
    <property type="evidence" value="ECO:0007669"/>
    <property type="project" value="InterPro"/>
</dbReference>
<keyword evidence="10" id="KW-1185">Reference proteome</keyword>
<evidence type="ECO:0000313" key="9">
    <source>
        <dbReference type="EMBL" id="WED64786.1"/>
    </source>
</evidence>
<evidence type="ECO:0000256" key="7">
    <source>
        <dbReference type="ARBA" id="ARBA00023237"/>
    </source>
</evidence>
<dbReference type="Gene3D" id="1.20.1600.10">
    <property type="entry name" value="Outer membrane efflux proteins (OEP)"/>
    <property type="match status" value="1"/>
</dbReference>
<dbReference type="InterPro" id="IPR051906">
    <property type="entry name" value="TolC-like"/>
</dbReference>
<evidence type="ECO:0000313" key="10">
    <source>
        <dbReference type="Proteomes" id="UP001218638"/>
    </source>
</evidence>
<dbReference type="GO" id="GO:1990281">
    <property type="term" value="C:efflux pump complex"/>
    <property type="evidence" value="ECO:0007669"/>
    <property type="project" value="TreeGrafter"/>
</dbReference>
<dbReference type="PANTHER" id="PTHR30026:SF21">
    <property type="entry name" value="SLR1270 PROTEIN"/>
    <property type="match status" value="1"/>
</dbReference>
<dbReference type="GO" id="GO:0015288">
    <property type="term" value="F:porin activity"/>
    <property type="evidence" value="ECO:0007669"/>
    <property type="project" value="TreeGrafter"/>
</dbReference>
<dbReference type="Proteomes" id="UP001218638">
    <property type="component" value="Chromosome"/>
</dbReference>
<dbReference type="InterPro" id="IPR003423">
    <property type="entry name" value="OMP_efflux"/>
</dbReference>
<sequence>MRAFTFILIGAAVATTPTLAAESPWTLTSALAEARAHSPEATMAAARIERAQAFIDQANAGRLPQLSLRAGYTQTNNPMMAFGSILNQGAFTNTIDFNAPGQVDNFNLTGTATYALYNGGRTNAAIAGARAAATASAHDQATAFARLDVAVLRAYFNIRSGREGLAALDAAVTALEASHRIATLRFEAGQLLKTELLNLDVQLAQTREQQLAGRQQVELAERQFLYLLGRRPTGPVTLAPTDPAITALSAPADAEPASRPELDAMAARLDAANENLDASRADARPSVRAFASYQLDHGWRLDGSGDSWMTGLQAEWNLFDGKATAGRIRAARAQLTEAEAATRQLELAVQLELEQTRLAHDLAVAQLEVTATLVAQAEEAATISRARFEAGSLLSAELIGVETRLTSTRVRRAVAAATERIAVAELRRAAGLPLLP</sequence>
<gene>
    <name evidence="9" type="ORF">PXH66_20775</name>
</gene>
<name>A0AAE9ZVA9_9BACT</name>
<accession>A0AAE9ZVA9</accession>
<comment type="subcellular location">
    <subcellularLocation>
        <location evidence="1">Cell outer membrane</location>
    </subcellularLocation>
</comment>
<keyword evidence="6" id="KW-0472">Membrane</keyword>
<comment type="similarity">
    <text evidence="2">Belongs to the outer membrane factor (OMF) (TC 1.B.17) family.</text>
</comment>
<evidence type="ECO:0000256" key="1">
    <source>
        <dbReference type="ARBA" id="ARBA00004442"/>
    </source>
</evidence>
<keyword evidence="4" id="KW-1134">Transmembrane beta strand</keyword>
<protein>
    <submittedName>
        <fullName evidence="9">TolC family protein</fullName>
    </submittedName>
</protein>
<organism evidence="9 10">
    <name type="scientific">Synoicihabitans lomoniglobus</name>
    <dbReference type="NCBI Taxonomy" id="2909285"/>
    <lineage>
        <taxon>Bacteria</taxon>
        <taxon>Pseudomonadati</taxon>
        <taxon>Verrucomicrobiota</taxon>
        <taxon>Opitutia</taxon>
        <taxon>Opitutales</taxon>
        <taxon>Opitutaceae</taxon>
        <taxon>Synoicihabitans</taxon>
    </lineage>
</organism>
<proteinExistence type="inferred from homology"/>
<evidence type="ECO:0000256" key="3">
    <source>
        <dbReference type="ARBA" id="ARBA00022448"/>
    </source>
</evidence>
<dbReference type="GO" id="GO:0009279">
    <property type="term" value="C:cell outer membrane"/>
    <property type="evidence" value="ECO:0007669"/>
    <property type="project" value="UniProtKB-SubCell"/>
</dbReference>
<dbReference type="SUPFAM" id="SSF56954">
    <property type="entry name" value="Outer membrane efflux proteins (OEP)"/>
    <property type="match status" value="1"/>
</dbReference>
<evidence type="ECO:0000256" key="8">
    <source>
        <dbReference type="SAM" id="SignalP"/>
    </source>
</evidence>
<keyword evidence="3" id="KW-0813">Transport</keyword>
<keyword evidence="5" id="KW-0812">Transmembrane</keyword>
<evidence type="ECO:0000256" key="5">
    <source>
        <dbReference type="ARBA" id="ARBA00022692"/>
    </source>
</evidence>
<feature type="signal peptide" evidence="8">
    <location>
        <begin position="1"/>
        <end position="20"/>
    </location>
</feature>
<dbReference type="AlphaFoldDB" id="A0AAE9ZVA9"/>
<feature type="chain" id="PRO_5042231234" evidence="8">
    <location>
        <begin position="21"/>
        <end position="436"/>
    </location>
</feature>
<dbReference type="KEGG" id="slom:PXH66_20775"/>
<dbReference type="RefSeq" id="WP_330931951.1">
    <property type="nucleotide sequence ID" value="NZ_CP119075.1"/>
</dbReference>
<dbReference type="EMBL" id="CP119075">
    <property type="protein sequence ID" value="WED64786.1"/>
    <property type="molecule type" value="Genomic_DNA"/>
</dbReference>
<keyword evidence="8" id="KW-0732">Signal</keyword>
<evidence type="ECO:0000256" key="6">
    <source>
        <dbReference type="ARBA" id="ARBA00023136"/>
    </source>
</evidence>
<evidence type="ECO:0000256" key="2">
    <source>
        <dbReference type="ARBA" id="ARBA00007613"/>
    </source>
</evidence>
<dbReference type="Pfam" id="PF02321">
    <property type="entry name" value="OEP"/>
    <property type="match status" value="2"/>
</dbReference>
<keyword evidence="7" id="KW-0998">Cell outer membrane</keyword>
<reference evidence="9" key="1">
    <citation type="submission" date="2023-03" db="EMBL/GenBank/DDBJ databases">
        <title>Lomoglobus Profundus gen. nov., sp. nov., a novel member of the phylum Verrucomicrobia, isolated from deep-marine sediment of South China Sea.</title>
        <authorList>
            <person name="Ahmad T."/>
            <person name="Ishaq S.E."/>
            <person name="Wang F."/>
        </authorList>
    </citation>
    <scope>NUCLEOTIDE SEQUENCE</scope>
    <source>
        <strain evidence="9">LMO-M01</strain>
    </source>
</reference>
<dbReference type="PANTHER" id="PTHR30026">
    <property type="entry name" value="OUTER MEMBRANE PROTEIN TOLC"/>
    <property type="match status" value="1"/>
</dbReference>